<evidence type="ECO:0000313" key="7">
    <source>
        <dbReference type="Proteomes" id="UP000256297"/>
    </source>
</evidence>
<evidence type="ECO:0000313" key="6">
    <source>
        <dbReference type="EMBL" id="SOY64209.1"/>
    </source>
</evidence>
<dbReference type="GO" id="GO:0003700">
    <property type="term" value="F:DNA-binding transcription factor activity"/>
    <property type="evidence" value="ECO:0007669"/>
    <property type="project" value="InterPro"/>
</dbReference>
<evidence type="ECO:0000256" key="3">
    <source>
        <dbReference type="ARBA" id="ARBA00023125"/>
    </source>
</evidence>
<dbReference type="InterPro" id="IPR050950">
    <property type="entry name" value="HTH-type_LysR_regulators"/>
</dbReference>
<keyword evidence="2" id="KW-0805">Transcription regulation</keyword>
<evidence type="ECO:0000256" key="1">
    <source>
        <dbReference type="ARBA" id="ARBA00009437"/>
    </source>
</evidence>
<dbReference type="Gene3D" id="3.40.190.290">
    <property type="match status" value="1"/>
</dbReference>
<keyword evidence="3" id="KW-0238">DNA-binding</keyword>
<reference evidence="6 7" key="1">
    <citation type="submission" date="2018-01" db="EMBL/GenBank/DDBJ databases">
        <authorList>
            <person name="Clerissi C."/>
        </authorList>
    </citation>
    <scope>NUCLEOTIDE SEQUENCE [LARGE SCALE GENOMIC DNA]</scope>
    <source>
        <strain evidence="6">Cupriavidus taiwanensis STM 3521</strain>
    </source>
</reference>
<evidence type="ECO:0000259" key="5">
    <source>
        <dbReference type="PROSITE" id="PS50931"/>
    </source>
</evidence>
<comment type="similarity">
    <text evidence="1">Belongs to the LysR transcriptional regulatory family.</text>
</comment>
<evidence type="ECO:0000256" key="2">
    <source>
        <dbReference type="ARBA" id="ARBA00023015"/>
    </source>
</evidence>
<gene>
    <name evidence="6" type="ORF">CBM2589_A70325</name>
</gene>
<organism evidence="6 7">
    <name type="scientific">Cupriavidus taiwanensis</name>
    <dbReference type="NCBI Taxonomy" id="164546"/>
    <lineage>
        <taxon>Bacteria</taxon>
        <taxon>Pseudomonadati</taxon>
        <taxon>Pseudomonadota</taxon>
        <taxon>Betaproteobacteria</taxon>
        <taxon>Burkholderiales</taxon>
        <taxon>Burkholderiaceae</taxon>
        <taxon>Cupriavidus</taxon>
    </lineage>
</organism>
<dbReference type="RefSeq" id="WP_198046783.1">
    <property type="nucleotide sequence ID" value="NZ_LT976857.1"/>
</dbReference>
<dbReference type="Pfam" id="PF00126">
    <property type="entry name" value="HTH_1"/>
    <property type="match status" value="1"/>
</dbReference>
<dbReference type="EMBL" id="OFSP01000037">
    <property type="protein sequence ID" value="SOY64209.1"/>
    <property type="molecule type" value="Genomic_DNA"/>
</dbReference>
<dbReference type="InterPro" id="IPR036388">
    <property type="entry name" value="WH-like_DNA-bd_sf"/>
</dbReference>
<sequence>MHAKSIRYFEAIARAGSIREAARKLHVDASAVNRQLLNLEDELGAALFDRLPTGLRLTEAGQLFSRHVLHVLQDEQCLLAELAKLQGVERGEVRVTAVEALNADFLPAVIETMARRHPKIRLTLRTQGSADIAAGLLAGDADVGIAFALAPHSDLQTVDSAEFRLGAVMAPSHPLARRRQVTVAECMAYPLILASPELALHSLFTPLLAGMEPAQPPIHTGSLDLMRQLAMRGIGIAFQTRIGLAGLCRAQTLAYVPLADKAPTAPMAIHVRAGRTLPPAVGAFLVIACDELRQLRQEEAGAAAV</sequence>
<dbReference type="InterPro" id="IPR000847">
    <property type="entry name" value="LysR_HTH_N"/>
</dbReference>
<dbReference type="PANTHER" id="PTHR30419">
    <property type="entry name" value="HTH-TYPE TRANSCRIPTIONAL REGULATOR YBHD"/>
    <property type="match status" value="1"/>
</dbReference>
<dbReference type="Proteomes" id="UP000256297">
    <property type="component" value="Chromosome CBM2589_a"/>
</dbReference>
<name>A0A975XB02_9BURK</name>
<dbReference type="GO" id="GO:0003677">
    <property type="term" value="F:DNA binding"/>
    <property type="evidence" value="ECO:0007669"/>
    <property type="project" value="UniProtKB-KW"/>
</dbReference>
<dbReference type="AlphaFoldDB" id="A0A975XB02"/>
<dbReference type="Gene3D" id="1.10.10.10">
    <property type="entry name" value="Winged helix-like DNA-binding domain superfamily/Winged helix DNA-binding domain"/>
    <property type="match status" value="1"/>
</dbReference>
<dbReference type="PANTHER" id="PTHR30419:SF2">
    <property type="entry name" value="LYSR FAMILY TRANSCRIPTIONAL REGULATOR"/>
    <property type="match status" value="1"/>
</dbReference>
<dbReference type="PROSITE" id="PS50931">
    <property type="entry name" value="HTH_LYSR"/>
    <property type="match status" value="1"/>
</dbReference>
<dbReference type="InterPro" id="IPR036390">
    <property type="entry name" value="WH_DNA-bd_sf"/>
</dbReference>
<comment type="caution">
    <text evidence="6">The sequence shown here is derived from an EMBL/GenBank/DDBJ whole genome shotgun (WGS) entry which is preliminary data.</text>
</comment>
<feature type="domain" description="HTH lysR-type" evidence="5">
    <location>
        <begin position="1"/>
        <end position="58"/>
    </location>
</feature>
<dbReference type="InterPro" id="IPR005119">
    <property type="entry name" value="LysR_subst-bd"/>
</dbReference>
<keyword evidence="4" id="KW-0804">Transcription</keyword>
<protein>
    <submittedName>
        <fullName evidence="6">Transcriptional regulator, LysR family protein</fullName>
    </submittedName>
</protein>
<proteinExistence type="inferred from homology"/>
<dbReference type="GO" id="GO:0005829">
    <property type="term" value="C:cytosol"/>
    <property type="evidence" value="ECO:0007669"/>
    <property type="project" value="TreeGrafter"/>
</dbReference>
<dbReference type="SUPFAM" id="SSF53850">
    <property type="entry name" value="Periplasmic binding protein-like II"/>
    <property type="match status" value="1"/>
</dbReference>
<evidence type="ECO:0000256" key="4">
    <source>
        <dbReference type="ARBA" id="ARBA00023163"/>
    </source>
</evidence>
<accession>A0A975XB02</accession>
<dbReference type="Pfam" id="PF03466">
    <property type="entry name" value="LysR_substrate"/>
    <property type="match status" value="1"/>
</dbReference>
<dbReference type="SUPFAM" id="SSF46785">
    <property type="entry name" value="Winged helix' DNA-binding domain"/>
    <property type="match status" value="1"/>
</dbReference>